<dbReference type="OrthoDB" id="9803231at2"/>
<accession>A0A512C5A2</accession>
<gene>
    <name evidence="3" type="ORF">MAE02_70810</name>
</gene>
<name>A0A512C5A2_9HYPH</name>
<evidence type="ECO:0000313" key="4">
    <source>
        <dbReference type="Proteomes" id="UP000321085"/>
    </source>
</evidence>
<proteinExistence type="predicted"/>
<comment type="caution">
    <text evidence="3">The sequence shown here is derived from an EMBL/GenBank/DDBJ whole genome shotgun (WGS) entry which is preliminary data.</text>
</comment>
<dbReference type="InterPro" id="IPR036397">
    <property type="entry name" value="RNaseH_sf"/>
</dbReference>
<dbReference type="GO" id="GO:0003676">
    <property type="term" value="F:nucleic acid binding"/>
    <property type="evidence" value="ECO:0007669"/>
    <property type="project" value="InterPro"/>
</dbReference>
<organism evidence="3 4">
    <name type="scientific">Microvirga aerophila</name>
    <dbReference type="NCBI Taxonomy" id="670291"/>
    <lineage>
        <taxon>Bacteria</taxon>
        <taxon>Pseudomonadati</taxon>
        <taxon>Pseudomonadota</taxon>
        <taxon>Alphaproteobacteria</taxon>
        <taxon>Hyphomicrobiales</taxon>
        <taxon>Methylobacteriaceae</taxon>
        <taxon>Microvirga</taxon>
    </lineage>
</organism>
<dbReference type="PANTHER" id="PTHR10948">
    <property type="entry name" value="TRANSPOSASE"/>
    <property type="match status" value="1"/>
</dbReference>
<dbReference type="GO" id="GO:0005829">
    <property type="term" value="C:cytosol"/>
    <property type="evidence" value="ECO:0007669"/>
    <property type="project" value="TreeGrafter"/>
</dbReference>
<dbReference type="GO" id="GO:0004803">
    <property type="term" value="F:transposase activity"/>
    <property type="evidence" value="ECO:0007669"/>
    <property type="project" value="TreeGrafter"/>
</dbReference>
<evidence type="ECO:0000256" key="1">
    <source>
        <dbReference type="ARBA" id="ARBA00023172"/>
    </source>
</evidence>
<dbReference type="Pfam" id="PF13936">
    <property type="entry name" value="HTH_38"/>
    <property type="match status" value="1"/>
</dbReference>
<dbReference type="SUPFAM" id="SSF46689">
    <property type="entry name" value="Homeodomain-like"/>
    <property type="match status" value="1"/>
</dbReference>
<dbReference type="GO" id="GO:0015074">
    <property type="term" value="P:DNA integration"/>
    <property type="evidence" value="ECO:0007669"/>
    <property type="project" value="InterPro"/>
</dbReference>
<protein>
    <submittedName>
        <fullName evidence="3">IS30 family transposase</fullName>
    </submittedName>
</protein>
<sequence>MTLPYIHLSLAERREIARMHAAKIPISVIADRLQRHRSTIYREIKRNWVHDEEPLYRGYYHVAADMQARARRQRLSKLSRKPVLAVYVMDRLKAGWSPEQIAGRLRASGAPERLSHETIYRFVYSSQGQKLGLYQDLPMARRRRRVRYQRKPRGLFIPVSNTIEQRPPEIAARTSFGHWEGDLMMFRKELGKHNLTSLTERQSRYTILTRNRDRNSTGVMTGMIEKLKVLPETARLSITFDRGTEFAYYPLLKQKLGMDSYFCKPQAPWQKGTVENTNGRVRRFLSRDADIATLPEVALLEICDRLNGTPRKCLGYRTPKEVLMSSLDPGLSGLCNPDQLRPGSP</sequence>
<dbReference type="Proteomes" id="UP000321085">
    <property type="component" value="Unassembled WGS sequence"/>
</dbReference>
<evidence type="ECO:0000313" key="3">
    <source>
        <dbReference type="EMBL" id="GEO19385.1"/>
    </source>
</evidence>
<dbReference type="InterPro" id="IPR051917">
    <property type="entry name" value="Transposase-Integrase"/>
</dbReference>
<dbReference type="InterPro" id="IPR025246">
    <property type="entry name" value="IS30-like_HTH"/>
</dbReference>
<dbReference type="PROSITE" id="PS50994">
    <property type="entry name" value="INTEGRASE"/>
    <property type="match status" value="1"/>
</dbReference>
<reference evidence="3 4" key="1">
    <citation type="submission" date="2019-07" db="EMBL/GenBank/DDBJ databases">
        <title>Whole genome shotgun sequence of Microvirga aerophila NBRC 106136.</title>
        <authorList>
            <person name="Hosoyama A."/>
            <person name="Uohara A."/>
            <person name="Ohji S."/>
            <person name="Ichikawa N."/>
        </authorList>
    </citation>
    <scope>NUCLEOTIDE SEQUENCE [LARGE SCALE GENOMIC DNA]</scope>
    <source>
        <strain evidence="3 4">NBRC 106136</strain>
    </source>
</reference>
<dbReference type="InterPro" id="IPR009057">
    <property type="entry name" value="Homeodomain-like_sf"/>
</dbReference>
<feature type="domain" description="Integrase catalytic" evidence="2">
    <location>
        <begin position="163"/>
        <end position="327"/>
    </location>
</feature>
<evidence type="ECO:0000259" key="2">
    <source>
        <dbReference type="PROSITE" id="PS50994"/>
    </source>
</evidence>
<dbReference type="SUPFAM" id="SSF53098">
    <property type="entry name" value="Ribonuclease H-like"/>
    <property type="match status" value="1"/>
</dbReference>
<dbReference type="PANTHER" id="PTHR10948:SF23">
    <property type="entry name" value="TRANSPOSASE INSI FOR INSERTION SEQUENCE ELEMENT IS30A-RELATED"/>
    <property type="match status" value="1"/>
</dbReference>
<dbReference type="Gene3D" id="3.30.420.10">
    <property type="entry name" value="Ribonuclease H-like superfamily/Ribonuclease H"/>
    <property type="match status" value="1"/>
</dbReference>
<dbReference type="AlphaFoldDB" id="A0A512C5A2"/>
<dbReference type="InterPro" id="IPR012337">
    <property type="entry name" value="RNaseH-like_sf"/>
</dbReference>
<dbReference type="RefSeq" id="WP_114189511.1">
    <property type="nucleotide sequence ID" value="NZ_BJYU01000478.1"/>
</dbReference>
<dbReference type="GO" id="GO:0006310">
    <property type="term" value="P:DNA recombination"/>
    <property type="evidence" value="ECO:0007669"/>
    <property type="project" value="UniProtKB-KW"/>
</dbReference>
<dbReference type="InterPro" id="IPR053392">
    <property type="entry name" value="Transposase_IS30-like"/>
</dbReference>
<dbReference type="InterPro" id="IPR001584">
    <property type="entry name" value="Integrase_cat-core"/>
</dbReference>
<dbReference type="EMBL" id="BJYU01000478">
    <property type="protein sequence ID" value="GEO19385.1"/>
    <property type="molecule type" value="Genomic_DNA"/>
</dbReference>
<keyword evidence="4" id="KW-1185">Reference proteome</keyword>
<keyword evidence="1" id="KW-0233">DNA recombination</keyword>
<dbReference type="GO" id="GO:0032196">
    <property type="term" value="P:transposition"/>
    <property type="evidence" value="ECO:0007669"/>
    <property type="project" value="TreeGrafter"/>
</dbReference>
<dbReference type="NCBIfam" id="NF033563">
    <property type="entry name" value="transpos_IS30"/>
    <property type="match status" value="1"/>
</dbReference>